<comment type="caution">
    <text evidence="10">The sequence shown here is derived from an EMBL/GenBank/DDBJ whole genome shotgun (WGS) entry which is preliminary data.</text>
</comment>
<evidence type="ECO:0000256" key="6">
    <source>
        <dbReference type="ARBA" id="ARBA00023136"/>
    </source>
</evidence>
<dbReference type="SUPFAM" id="SSF161098">
    <property type="entry name" value="MetI-like"/>
    <property type="match status" value="1"/>
</dbReference>
<dbReference type="Pfam" id="PF12911">
    <property type="entry name" value="OppC_N"/>
    <property type="match status" value="1"/>
</dbReference>
<dbReference type="InterPro" id="IPR050366">
    <property type="entry name" value="BP-dependent_transpt_permease"/>
</dbReference>
<protein>
    <submittedName>
        <fullName evidence="10">Peptide ABC transporter permease</fullName>
    </submittedName>
</protein>
<feature type="transmembrane region" description="Helical" evidence="7">
    <location>
        <begin position="113"/>
        <end position="133"/>
    </location>
</feature>
<dbReference type="Gene3D" id="1.10.3720.10">
    <property type="entry name" value="MetI-like"/>
    <property type="match status" value="1"/>
</dbReference>
<feature type="transmembrane region" description="Helical" evidence="7">
    <location>
        <begin position="76"/>
        <end position="101"/>
    </location>
</feature>
<evidence type="ECO:0000256" key="8">
    <source>
        <dbReference type="SAM" id="MobiDB-lite"/>
    </source>
</evidence>
<dbReference type="AlphaFoldDB" id="A0A917MLC3"/>
<feature type="transmembrane region" description="Helical" evidence="7">
    <location>
        <begin position="243"/>
        <end position="263"/>
    </location>
</feature>
<evidence type="ECO:0000256" key="7">
    <source>
        <dbReference type="RuleBase" id="RU363032"/>
    </source>
</evidence>
<feature type="transmembrane region" description="Helical" evidence="7">
    <location>
        <begin position="12"/>
        <end position="35"/>
    </location>
</feature>
<keyword evidence="4 7" id="KW-0812">Transmembrane</keyword>
<keyword evidence="6 7" id="KW-0472">Membrane</keyword>
<reference evidence="10" key="1">
    <citation type="journal article" date="2014" name="Int. J. Syst. Evol. Microbiol.">
        <title>Complete genome sequence of Corynebacterium casei LMG S-19264T (=DSM 44701T), isolated from a smear-ripened cheese.</title>
        <authorList>
            <consortium name="US DOE Joint Genome Institute (JGI-PGF)"/>
            <person name="Walter F."/>
            <person name="Albersmeier A."/>
            <person name="Kalinowski J."/>
            <person name="Ruckert C."/>
        </authorList>
    </citation>
    <scope>NUCLEOTIDE SEQUENCE</scope>
    <source>
        <strain evidence="10">CGMCC 1.15794</strain>
    </source>
</reference>
<dbReference type="InterPro" id="IPR035906">
    <property type="entry name" value="MetI-like_sf"/>
</dbReference>
<reference evidence="10" key="2">
    <citation type="submission" date="2020-09" db="EMBL/GenBank/DDBJ databases">
        <authorList>
            <person name="Sun Q."/>
            <person name="Zhou Y."/>
        </authorList>
    </citation>
    <scope>NUCLEOTIDE SEQUENCE</scope>
    <source>
        <strain evidence="10">CGMCC 1.15794</strain>
    </source>
</reference>
<name>A0A917MLC3_9MICO</name>
<evidence type="ECO:0000256" key="5">
    <source>
        <dbReference type="ARBA" id="ARBA00022989"/>
    </source>
</evidence>
<dbReference type="Pfam" id="PF00528">
    <property type="entry name" value="BPD_transp_1"/>
    <property type="match status" value="1"/>
</dbReference>
<keyword evidence="3" id="KW-1003">Cell membrane</keyword>
<sequence>MNRGLLSALRTPAGTAAAVVLLVVAVLALFGPVLAPYPPNQQDATAVLQGPSAAHWLGTDYVGRDVLSRILAGSTLSILTAVEAVGIGLLLGVLPGITSVYFGRAYEWLTLRLMDGLLALPFMIFAIAVAALLGNGLHQAMLAVGILLAPGFYRITRSASLNFTNTQYATAAELFGSTTLRTIRVHIWGKIVPVIVVATANAIGGALLIVASLTFLGIGVQPPEPTWGGMLASDLGYLYQRPYGPLIPSLLIMATVGALNWLADAIRDTSGDRGRARIAAAGADDRFAVFRYRRSAETPGAPHSGASSRPEKEVVDVQHRG</sequence>
<gene>
    <name evidence="10" type="ORF">GCM10010921_14490</name>
</gene>
<dbReference type="PANTHER" id="PTHR43386:SF25">
    <property type="entry name" value="PEPTIDE ABC TRANSPORTER PERMEASE PROTEIN"/>
    <property type="match status" value="1"/>
</dbReference>
<evidence type="ECO:0000256" key="2">
    <source>
        <dbReference type="ARBA" id="ARBA00022448"/>
    </source>
</evidence>
<keyword evidence="2 7" id="KW-0813">Transport</keyword>
<dbReference type="InterPro" id="IPR000515">
    <property type="entry name" value="MetI-like"/>
</dbReference>
<evidence type="ECO:0000256" key="1">
    <source>
        <dbReference type="ARBA" id="ARBA00004651"/>
    </source>
</evidence>
<dbReference type="RefSeq" id="WP_229663131.1">
    <property type="nucleotide sequence ID" value="NZ_BMJY01000004.1"/>
</dbReference>
<dbReference type="GO" id="GO:0055085">
    <property type="term" value="P:transmembrane transport"/>
    <property type="evidence" value="ECO:0007669"/>
    <property type="project" value="InterPro"/>
</dbReference>
<accession>A0A917MLC3</accession>
<evidence type="ECO:0000313" key="10">
    <source>
        <dbReference type="EMBL" id="GGH41739.1"/>
    </source>
</evidence>
<dbReference type="CDD" id="cd06261">
    <property type="entry name" value="TM_PBP2"/>
    <property type="match status" value="1"/>
</dbReference>
<organism evidence="10 11">
    <name type="scientific">Microbacterium album</name>
    <dbReference type="NCBI Taxonomy" id="2053191"/>
    <lineage>
        <taxon>Bacteria</taxon>
        <taxon>Bacillati</taxon>
        <taxon>Actinomycetota</taxon>
        <taxon>Actinomycetes</taxon>
        <taxon>Micrococcales</taxon>
        <taxon>Microbacteriaceae</taxon>
        <taxon>Microbacterium</taxon>
    </lineage>
</organism>
<evidence type="ECO:0000259" key="9">
    <source>
        <dbReference type="PROSITE" id="PS50928"/>
    </source>
</evidence>
<keyword evidence="11" id="KW-1185">Reference proteome</keyword>
<dbReference type="EMBL" id="BMJY01000004">
    <property type="protein sequence ID" value="GGH41739.1"/>
    <property type="molecule type" value="Genomic_DNA"/>
</dbReference>
<evidence type="ECO:0000313" key="11">
    <source>
        <dbReference type="Proteomes" id="UP000657592"/>
    </source>
</evidence>
<proteinExistence type="inferred from homology"/>
<comment type="subcellular location">
    <subcellularLocation>
        <location evidence="1 7">Cell membrane</location>
        <topology evidence="1 7">Multi-pass membrane protein</topology>
    </subcellularLocation>
</comment>
<dbReference type="GO" id="GO:0005886">
    <property type="term" value="C:plasma membrane"/>
    <property type="evidence" value="ECO:0007669"/>
    <property type="project" value="UniProtKB-SubCell"/>
</dbReference>
<keyword evidence="5 7" id="KW-1133">Transmembrane helix</keyword>
<dbReference type="PROSITE" id="PS50928">
    <property type="entry name" value="ABC_TM1"/>
    <property type="match status" value="1"/>
</dbReference>
<evidence type="ECO:0000256" key="3">
    <source>
        <dbReference type="ARBA" id="ARBA00022475"/>
    </source>
</evidence>
<feature type="transmembrane region" description="Helical" evidence="7">
    <location>
        <begin position="191"/>
        <end position="218"/>
    </location>
</feature>
<dbReference type="Proteomes" id="UP000657592">
    <property type="component" value="Unassembled WGS sequence"/>
</dbReference>
<dbReference type="PANTHER" id="PTHR43386">
    <property type="entry name" value="OLIGOPEPTIDE TRANSPORT SYSTEM PERMEASE PROTEIN APPC"/>
    <property type="match status" value="1"/>
</dbReference>
<feature type="compositionally biased region" description="Basic and acidic residues" evidence="8">
    <location>
        <begin position="309"/>
        <end position="321"/>
    </location>
</feature>
<evidence type="ECO:0000256" key="4">
    <source>
        <dbReference type="ARBA" id="ARBA00022692"/>
    </source>
</evidence>
<feature type="region of interest" description="Disordered" evidence="8">
    <location>
        <begin position="296"/>
        <end position="321"/>
    </location>
</feature>
<feature type="transmembrane region" description="Helical" evidence="7">
    <location>
        <begin position="139"/>
        <end position="156"/>
    </location>
</feature>
<feature type="domain" description="ABC transmembrane type-1" evidence="9">
    <location>
        <begin position="74"/>
        <end position="263"/>
    </location>
</feature>
<dbReference type="InterPro" id="IPR025966">
    <property type="entry name" value="OppC_N"/>
</dbReference>
<comment type="similarity">
    <text evidence="7">Belongs to the binding-protein-dependent transport system permease family.</text>
</comment>